<dbReference type="InterPro" id="IPR010994">
    <property type="entry name" value="RuvA_2-like"/>
</dbReference>
<dbReference type="InterPro" id="IPR003583">
    <property type="entry name" value="Hlx-hairpin-Hlx_DNA-bd_motif"/>
</dbReference>
<dbReference type="InterPro" id="IPR036420">
    <property type="entry name" value="BRCT_dom_sf"/>
</dbReference>
<evidence type="ECO:0000256" key="5">
    <source>
        <dbReference type="ARBA" id="ARBA00022705"/>
    </source>
</evidence>
<dbReference type="SMART" id="SM00292">
    <property type="entry name" value="BRCT"/>
    <property type="match status" value="1"/>
</dbReference>
<dbReference type="InterPro" id="IPR004150">
    <property type="entry name" value="NAD_DNA_ligase_OB"/>
</dbReference>
<dbReference type="EMBL" id="CP021023">
    <property type="protein sequence ID" value="ARN57217.1"/>
    <property type="molecule type" value="Genomic_DNA"/>
</dbReference>
<feature type="binding site" evidence="14">
    <location>
        <position position="286"/>
    </location>
    <ligand>
        <name>NAD(+)</name>
        <dbReference type="ChEBI" id="CHEBI:57540"/>
    </ligand>
</feature>
<dbReference type="PANTHER" id="PTHR23389">
    <property type="entry name" value="CHROMOSOME TRANSMISSION FIDELITY FACTOR 18"/>
    <property type="match status" value="1"/>
</dbReference>
<dbReference type="PROSITE" id="PS50172">
    <property type="entry name" value="BRCT"/>
    <property type="match status" value="1"/>
</dbReference>
<dbReference type="Gene3D" id="6.20.10.30">
    <property type="match status" value="1"/>
</dbReference>
<dbReference type="GO" id="GO:0005829">
    <property type="term" value="C:cytosol"/>
    <property type="evidence" value="ECO:0007669"/>
    <property type="project" value="TreeGrafter"/>
</dbReference>
<feature type="binding site" evidence="14">
    <location>
        <begin position="31"/>
        <end position="35"/>
    </location>
    <ligand>
        <name>NAD(+)</name>
        <dbReference type="ChEBI" id="CHEBI:57540"/>
    </ligand>
</feature>
<evidence type="ECO:0000256" key="14">
    <source>
        <dbReference type="HAMAP-Rule" id="MF_01588"/>
    </source>
</evidence>
<dbReference type="STRING" id="1941349.STSP1_01615"/>
<protein>
    <recommendedName>
        <fullName evidence="3 14">DNA ligase</fullName>
        <ecNumber evidence="2 14">6.5.1.2</ecNumber>
    </recommendedName>
    <alternativeName>
        <fullName evidence="14">Polydeoxyribonucleotide synthase [NAD(+)]</fullName>
    </alternativeName>
</protein>
<dbReference type="PROSITE" id="PS01056">
    <property type="entry name" value="DNA_LIGASE_N2"/>
    <property type="match status" value="1"/>
</dbReference>
<feature type="binding site" evidence="14">
    <location>
        <position position="404"/>
    </location>
    <ligand>
        <name>Zn(2+)</name>
        <dbReference type="ChEBI" id="CHEBI:29105"/>
    </ligand>
</feature>
<feature type="binding site" evidence="14">
    <location>
        <position position="427"/>
    </location>
    <ligand>
        <name>Zn(2+)</name>
        <dbReference type="ChEBI" id="CHEBI:29105"/>
    </ligand>
</feature>
<dbReference type="SUPFAM" id="SSF56091">
    <property type="entry name" value="DNA ligase/mRNA capping enzyme, catalytic domain"/>
    <property type="match status" value="1"/>
</dbReference>
<feature type="binding site" evidence="14">
    <location>
        <position position="111"/>
    </location>
    <ligand>
        <name>NAD(+)</name>
        <dbReference type="ChEBI" id="CHEBI:57540"/>
    </ligand>
</feature>
<comment type="cofactor">
    <cofactor evidence="14">
        <name>Mg(2+)</name>
        <dbReference type="ChEBI" id="CHEBI:18420"/>
    </cofactor>
    <cofactor evidence="14">
        <name>Mn(2+)</name>
        <dbReference type="ChEBI" id="CHEBI:29035"/>
    </cofactor>
</comment>
<dbReference type="Pfam" id="PF12826">
    <property type="entry name" value="HHH_2"/>
    <property type="match status" value="1"/>
</dbReference>
<keyword evidence="5 14" id="KW-0235">DNA replication</keyword>
<dbReference type="Pfam" id="PF01653">
    <property type="entry name" value="DNA_ligase_aden"/>
    <property type="match status" value="1"/>
</dbReference>
<evidence type="ECO:0000259" key="16">
    <source>
        <dbReference type="PROSITE" id="PS50172"/>
    </source>
</evidence>
<dbReference type="HAMAP" id="MF_01588">
    <property type="entry name" value="DNA_ligase_A"/>
    <property type="match status" value="1"/>
</dbReference>
<dbReference type="InterPro" id="IPR001679">
    <property type="entry name" value="DNA_ligase"/>
</dbReference>
<evidence type="ECO:0000256" key="4">
    <source>
        <dbReference type="ARBA" id="ARBA00022598"/>
    </source>
</evidence>
<keyword evidence="10 14" id="KW-0520">NAD</keyword>
<keyword evidence="18" id="KW-1185">Reference proteome</keyword>
<dbReference type="FunFam" id="1.10.287.610:FF:000002">
    <property type="entry name" value="DNA ligase"/>
    <property type="match status" value="1"/>
</dbReference>
<dbReference type="RefSeq" id="WP_085755880.1">
    <property type="nucleotide sequence ID" value="NZ_CP021023.1"/>
</dbReference>
<comment type="catalytic activity">
    <reaction evidence="12 14 15">
        <text>NAD(+) + (deoxyribonucleotide)n-3'-hydroxyl + 5'-phospho-(deoxyribonucleotide)m = (deoxyribonucleotide)n+m + AMP + beta-nicotinamide D-nucleotide.</text>
        <dbReference type="EC" id="6.5.1.2"/>
    </reaction>
</comment>
<evidence type="ECO:0000256" key="6">
    <source>
        <dbReference type="ARBA" id="ARBA00022723"/>
    </source>
</evidence>
<dbReference type="Gene3D" id="3.40.50.10190">
    <property type="entry name" value="BRCT domain"/>
    <property type="match status" value="1"/>
</dbReference>
<dbReference type="SMART" id="SM00278">
    <property type="entry name" value="HhH1"/>
    <property type="match status" value="2"/>
</dbReference>
<feature type="binding site" evidence="14">
    <location>
        <position position="170"/>
    </location>
    <ligand>
        <name>NAD(+)</name>
        <dbReference type="ChEBI" id="CHEBI:57540"/>
    </ligand>
</feature>
<dbReference type="KEGG" id="pbp:STSP1_01615"/>
<dbReference type="FunFam" id="1.10.150.20:FF:000006">
    <property type="entry name" value="DNA ligase"/>
    <property type="match status" value="1"/>
</dbReference>
<keyword evidence="7 14" id="KW-0227">DNA damage</keyword>
<keyword evidence="8 14" id="KW-0862">Zinc</keyword>
<dbReference type="Proteomes" id="UP000193334">
    <property type="component" value="Chromosome"/>
</dbReference>
<dbReference type="FunFam" id="2.40.50.140:FF:000012">
    <property type="entry name" value="DNA ligase"/>
    <property type="match status" value="1"/>
</dbReference>
<comment type="similarity">
    <text evidence="13 14">Belongs to the NAD-dependent DNA ligase family. LigA subfamily.</text>
</comment>
<feature type="binding site" evidence="14">
    <location>
        <position position="310"/>
    </location>
    <ligand>
        <name>NAD(+)</name>
        <dbReference type="ChEBI" id="CHEBI:57540"/>
    </ligand>
</feature>
<gene>
    <name evidence="14 17" type="primary">ligA</name>
    <name evidence="17" type="ORF">STSP1_01615</name>
</gene>
<dbReference type="GO" id="GO:0006281">
    <property type="term" value="P:DNA repair"/>
    <property type="evidence" value="ECO:0007669"/>
    <property type="project" value="UniProtKB-KW"/>
</dbReference>
<dbReference type="FunFam" id="3.40.50.10190:FF:000054">
    <property type="entry name" value="DNA ligase"/>
    <property type="match status" value="1"/>
</dbReference>
<dbReference type="PROSITE" id="PS01055">
    <property type="entry name" value="DNA_LIGASE_N1"/>
    <property type="match status" value="1"/>
</dbReference>
<dbReference type="Gene3D" id="1.10.150.20">
    <property type="entry name" value="5' to 3' exonuclease, C-terminal subdomain"/>
    <property type="match status" value="2"/>
</dbReference>
<dbReference type="InterPro" id="IPR004149">
    <property type="entry name" value="Znf_DNAligase_C4"/>
</dbReference>
<reference evidence="18" key="1">
    <citation type="submission" date="2017-04" db="EMBL/GenBank/DDBJ databases">
        <title>Comparative genomics and description of representatives of a novel lineage of planctomycetes thriving in anoxic sediments.</title>
        <authorList>
            <person name="Spring S."/>
            <person name="Bunk B."/>
            <person name="Sproer C."/>
        </authorList>
    </citation>
    <scope>NUCLEOTIDE SEQUENCE [LARGE SCALE GENOMIC DNA]</scope>
    <source>
        <strain evidence="18">ST-PulAB-D4</strain>
    </source>
</reference>
<dbReference type="InterPro" id="IPR018239">
    <property type="entry name" value="DNA_ligase_AS"/>
</dbReference>
<feature type="binding site" evidence="14">
    <location>
        <position position="422"/>
    </location>
    <ligand>
        <name>Zn(2+)</name>
        <dbReference type="ChEBI" id="CHEBI:29105"/>
    </ligand>
</feature>
<keyword evidence="4 14" id="KW-0436">Ligase</keyword>
<dbReference type="Gene3D" id="2.40.50.140">
    <property type="entry name" value="Nucleic acid-binding proteins"/>
    <property type="match status" value="1"/>
</dbReference>
<dbReference type="GO" id="GO:0003677">
    <property type="term" value="F:DNA binding"/>
    <property type="evidence" value="ECO:0007669"/>
    <property type="project" value="InterPro"/>
</dbReference>
<dbReference type="FunFam" id="1.10.150.20:FF:000007">
    <property type="entry name" value="DNA ligase"/>
    <property type="match status" value="1"/>
</dbReference>
<keyword evidence="11 14" id="KW-0234">DNA repair</keyword>
<dbReference type="NCBIfam" id="TIGR00575">
    <property type="entry name" value="dnlj"/>
    <property type="match status" value="1"/>
</dbReference>
<dbReference type="InterPro" id="IPR001357">
    <property type="entry name" value="BRCT_dom"/>
</dbReference>
<proteinExistence type="inferred from homology"/>
<evidence type="ECO:0000256" key="8">
    <source>
        <dbReference type="ARBA" id="ARBA00022833"/>
    </source>
</evidence>
<evidence type="ECO:0000256" key="3">
    <source>
        <dbReference type="ARBA" id="ARBA00013308"/>
    </source>
</evidence>
<dbReference type="GO" id="GO:0003911">
    <property type="term" value="F:DNA ligase (NAD+) activity"/>
    <property type="evidence" value="ECO:0007669"/>
    <property type="project" value="UniProtKB-UniRule"/>
</dbReference>
<feature type="binding site" evidence="14">
    <location>
        <begin position="80"/>
        <end position="81"/>
    </location>
    <ligand>
        <name>NAD(+)</name>
        <dbReference type="ChEBI" id="CHEBI:57540"/>
    </ligand>
</feature>
<dbReference type="InterPro" id="IPR012340">
    <property type="entry name" value="NA-bd_OB-fold"/>
</dbReference>
<keyword evidence="6 14" id="KW-0479">Metal-binding</keyword>
<evidence type="ECO:0000256" key="12">
    <source>
        <dbReference type="ARBA" id="ARBA00034005"/>
    </source>
</evidence>
<dbReference type="InterPro" id="IPR013840">
    <property type="entry name" value="DNAligase_N"/>
</dbReference>
<dbReference type="Pfam" id="PF03119">
    <property type="entry name" value="DNA_ligase_ZBD"/>
    <property type="match status" value="1"/>
</dbReference>
<dbReference type="GO" id="GO:0046872">
    <property type="term" value="F:metal ion binding"/>
    <property type="evidence" value="ECO:0007669"/>
    <property type="project" value="UniProtKB-KW"/>
</dbReference>
<feature type="binding site" evidence="14">
    <location>
        <position position="134"/>
    </location>
    <ligand>
        <name>NAD(+)</name>
        <dbReference type="ChEBI" id="CHEBI:57540"/>
    </ligand>
</feature>
<dbReference type="Pfam" id="PF14520">
    <property type="entry name" value="HHH_5"/>
    <property type="match status" value="1"/>
</dbReference>
<feature type="domain" description="BRCT" evidence="16">
    <location>
        <begin position="584"/>
        <end position="661"/>
    </location>
</feature>
<dbReference type="InterPro" id="IPR041663">
    <property type="entry name" value="DisA/LigA_HHH"/>
</dbReference>
<dbReference type="InterPro" id="IPR033136">
    <property type="entry name" value="DNA_ligase_CS"/>
</dbReference>
<dbReference type="FunFam" id="3.30.470.30:FF:000001">
    <property type="entry name" value="DNA ligase"/>
    <property type="match status" value="1"/>
</dbReference>
<dbReference type="NCBIfam" id="NF005932">
    <property type="entry name" value="PRK07956.1"/>
    <property type="match status" value="1"/>
</dbReference>
<dbReference type="GO" id="GO:0006260">
    <property type="term" value="P:DNA replication"/>
    <property type="evidence" value="ECO:0007669"/>
    <property type="project" value="UniProtKB-KW"/>
</dbReference>
<evidence type="ECO:0000313" key="17">
    <source>
        <dbReference type="EMBL" id="ARN57217.1"/>
    </source>
</evidence>
<sequence>MDLKAKAKDLREQIRRHDYLYYVLNSPEISDFRYDELFRQLREIESAHPELITPDSPTQRVSEAPSEGFERVRHLVPMLSIDNTYESAELRAFDSRVRKGLGSDNYSYTVELKIDGLAISLIYENGIFQRAATRGDGEQGDDVTANVKTIRSIPLKLDNPAAGRFEVRGEVFMSFSAFEKTNKLRDSQDKQRFANPRNAAAGSLKLLDSKEVSKRELSFFCYGLAGAENFSAKGHFAALNRLKEMGLPVNPEAAEAENIEQVIEIIQLWDEKRKTLNYPTDGMVIKVDSFEAQQKLGATGRSPRWCMAYKFSAEQKQTKIISVDVQVGKTGILTPVANLEPVELAGTTVRRASMHNFDEVERLDARVGDTALVEKAGEIIPQVVKVLKDHRPESSERFLPPEQCPVCGSKTAKDKNGVYLICTNPGCPARLKGRLVYFVGKGQMDIDTLGPAVIEQLIDKGLVKDFSDLYGISREDLTSLDKIGDKSAQNILASIEKSKEIPLWRFVKALGIRYVGGQNAEILAEQFGSLEAIMNASAEEMEAIDQIGPVAAASVKEYFADAENREVVNKLLARGVRPYVQQSEQEKPLAGKTFVVTGTLSQFTRDQVKEFISQNGGKVSSSVSSKTDYLLAGEKAGSKLKKAESLGVEIIDEQKLKEICS</sequence>
<dbReference type="Gene3D" id="3.30.470.30">
    <property type="entry name" value="DNA ligase/mRNA capping enzyme"/>
    <property type="match status" value="1"/>
</dbReference>
<dbReference type="PANTHER" id="PTHR23389:SF9">
    <property type="entry name" value="DNA LIGASE"/>
    <property type="match status" value="1"/>
</dbReference>
<evidence type="ECO:0000256" key="10">
    <source>
        <dbReference type="ARBA" id="ARBA00023027"/>
    </source>
</evidence>
<evidence type="ECO:0000256" key="7">
    <source>
        <dbReference type="ARBA" id="ARBA00022763"/>
    </source>
</evidence>
<keyword evidence="9 14" id="KW-0460">Magnesium</keyword>
<keyword evidence="14" id="KW-0464">Manganese</keyword>
<dbReference type="CDD" id="cd17748">
    <property type="entry name" value="BRCT_DNA_ligase_like"/>
    <property type="match status" value="1"/>
</dbReference>
<dbReference type="PIRSF" id="PIRSF001604">
    <property type="entry name" value="LigA"/>
    <property type="match status" value="1"/>
</dbReference>
<dbReference type="CDD" id="cd00114">
    <property type="entry name" value="LIGANc"/>
    <property type="match status" value="1"/>
</dbReference>
<dbReference type="SUPFAM" id="SSF50249">
    <property type="entry name" value="Nucleic acid-binding proteins"/>
    <property type="match status" value="1"/>
</dbReference>
<dbReference type="SMART" id="SM00532">
    <property type="entry name" value="LIGANc"/>
    <property type="match status" value="1"/>
</dbReference>
<evidence type="ECO:0000256" key="2">
    <source>
        <dbReference type="ARBA" id="ARBA00012722"/>
    </source>
</evidence>
<feature type="binding site" evidence="14">
    <location>
        <position position="407"/>
    </location>
    <ligand>
        <name>Zn(2+)</name>
        <dbReference type="ChEBI" id="CHEBI:29105"/>
    </ligand>
</feature>
<name>A0A1W6LN66_9BACT</name>
<evidence type="ECO:0000256" key="1">
    <source>
        <dbReference type="ARBA" id="ARBA00004067"/>
    </source>
</evidence>
<evidence type="ECO:0000313" key="18">
    <source>
        <dbReference type="Proteomes" id="UP000193334"/>
    </source>
</evidence>
<evidence type="ECO:0000256" key="11">
    <source>
        <dbReference type="ARBA" id="ARBA00023204"/>
    </source>
</evidence>
<dbReference type="InterPro" id="IPR013839">
    <property type="entry name" value="DNAligase_adenylation"/>
</dbReference>
<accession>A0A1W6LN66</accession>
<dbReference type="Gene3D" id="1.10.287.610">
    <property type="entry name" value="Helix hairpin bin"/>
    <property type="match status" value="1"/>
</dbReference>
<comment type="function">
    <text evidence="1 14">DNA ligase that catalyzes the formation of phosphodiester linkages between 5'-phosphoryl and 3'-hydroxyl groups in double-stranded DNA using NAD as a coenzyme and as the energy source for the reaction. It is essential for DNA replication and repair of damaged DNA.</text>
</comment>
<dbReference type="Pfam" id="PF00533">
    <property type="entry name" value="BRCT"/>
    <property type="match status" value="1"/>
</dbReference>
<organism evidence="17 18">
    <name type="scientific">Sedimentisphaera salicampi</name>
    <dbReference type="NCBI Taxonomy" id="1941349"/>
    <lineage>
        <taxon>Bacteria</taxon>
        <taxon>Pseudomonadati</taxon>
        <taxon>Planctomycetota</taxon>
        <taxon>Phycisphaerae</taxon>
        <taxon>Sedimentisphaerales</taxon>
        <taxon>Sedimentisphaeraceae</taxon>
        <taxon>Sedimentisphaera</taxon>
    </lineage>
</organism>
<evidence type="ECO:0000256" key="13">
    <source>
        <dbReference type="ARBA" id="ARBA00060881"/>
    </source>
</evidence>
<dbReference type="Pfam" id="PF03120">
    <property type="entry name" value="OB_DNA_ligase"/>
    <property type="match status" value="1"/>
</dbReference>
<evidence type="ECO:0000256" key="15">
    <source>
        <dbReference type="RuleBase" id="RU000618"/>
    </source>
</evidence>
<dbReference type="EC" id="6.5.1.2" evidence="2 14"/>
<dbReference type="SUPFAM" id="SSF52113">
    <property type="entry name" value="BRCT domain"/>
    <property type="match status" value="1"/>
</dbReference>
<evidence type="ECO:0000256" key="9">
    <source>
        <dbReference type="ARBA" id="ARBA00022842"/>
    </source>
</evidence>
<dbReference type="AlphaFoldDB" id="A0A1W6LN66"/>
<feature type="active site" description="N6-AMP-lysine intermediate" evidence="14">
    <location>
        <position position="113"/>
    </location>
</feature>
<dbReference type="SUPFAM" id="SSF47781">
    <property type="entry name" value="RuvA domain 2-like"/>
    <property type="match status" value="1"/>
</dbReference>